<proteinExistence type="predicted"/>
<gene>
    <name evidence="1" type="ORF">B4099_0903</name>
</gene>
<dbReference type="RefSeq" id="WP_029143144.1">
    <property type="nucleotide sequence ID" value="NZ_CABJCT010000072.1"/>
</dbReference>
<dbReference type="PATRIC" id="fig|1398.25.peg.3014"/>
<evidence type="ECO:0000313" key="2">
    <source>
        <dbReference type="Proteomes" id="UP000075304"/>
    </source>
</evidence>
<accession>A0A150KKY3</accession>
<dbReference type="GeneID" id="29813096"/>
<protein>
    <submittedName>
        <fullName evidence="1">Uncharacterized protein</fullName>
    </submittedName>
</protein>
<dbReference type="EMBL" id="LQYI01000006">
    <property type="protein sequence ID" value="KYC73558.1"/>
    <property type="molecule type" value="Genomic_DNA"/>
</dbReference>
<dbReference type="Proteomes" id="UP000075304">
    <property type="component" value="Unassembled WGS sequence"/>
</dbReference>
<reference evidence="1 2" key="1">
    <citation type="submission" date="2016-01" db="EMBL/GenBank/DDBJ databases">
        <title>Genome Sequences of Twelve Sporeforming Bacillus Species Isolated from Foods.</title>
        <authorList>
            <person name="Berendsen E.M."/>
            <person name="Wells-Bennik M.H."/>
            <person name="Krawcyk A.O."/>
            <person name="De Jong A."/>
            <person name="Holsappel S."/>
            <person name="Eijlander R.T."/>
            <person name="Kuipers O.P."/>
        </authorList>
    </citation>
    <scope>NUCLEOTIDE SEQUENCE [LARGE SCALE GENOMIC DNA]</scope>
    <source>
        <strain evidence="1 2">B4099</strain>
    </source>
</reference>
<sequence>MRQVLAFYLLYLKMLLAEKIALIWSVIFPVVIALVFQRGFLNDATDEKEIVQYISFFWVFIIISTYINGIGLQIARIREYGLLKTYVMITGNRYTFLTAILLTQISFGAISLLLFTSIVSIYYRAFSFNLLLSSLIVLLVSFPLAIASVSIAAIPIKFNNLSTIMNILVYPLFFLSLNSRSSNLLNYVNPYYIIHEITEIVINLLMGIDYTYNFYLLLLSILLYLVVGLFIIKRFNLLSLTSR</sequence>
<name>A0A150KKY3_HEYCO</name>
<comment type="caution">
    <text evidence="1">The sequence shown here is derived from an EMBL/GenBank/DDBJ whole genome shotgun (WGS) entry which is preliminary data.</text>
</comment>
<dbReference type="AlphaFoldDB" id="A0A150KKY3"/>
<organism evidence="1 2">
    <name type="scientific">Heyndrickxia coagulans</name>
    <name type="common">Weizmannia coagulans</name>
    <dbReference type="NCBI Taxonomy" id="1398"/>
    <lineage>
        <taxon>Bacteria</taxon>
        <taxon>Bacillati</taxon>
        <taxon>Bacillota</taxon>
        <taxon>Bacilli</taxon>
        <taxon>Bacillales</taxon>
        <taxon>Bacillaceae</taxon>
        <taxon>Heyndrickxia</taxon>
    </lineage>
</organism>
<evidence type="ECO:0000313" key="1">
    <source>
        <dbReference type="EMBL" id="KYC73558.1"/>
    </source>
</evidence>